<evidence type="ECO:0000256" key="5">
    <source>
        <dbReference type="PROSITE-ProRule" id="PRU00335"/>
    </source>
</evidence>
<evidence type="ECO:0000256" key="4">
    <source>
        <dbReference type="ARBA" id="ARBA00023163"/>
    </source>
</evidence>
<dbReference type="InterPro" id="IPR001647">
    <property type="entry name" value="HTH_TetR"/>
</dbReference>
<evidence type="ECO:0000313" key="7">
    <source>
        <dbReference type="EMBL" id="NHZ41665.1"/>
    </source>
</evidence>
<evidence type="ECO:0000256" key="1">
    <source>
        <dbReference type="ARBA" id="ARBA00022491"/>
    </source>
</evidence>
<protein>
    <submittedName>
        <fullName evidence="7">TetR/AcrR family transcriptional regulator</fullName>
    </submittedName>
</protein>
<keyword evidence="3 5" id="KW-0238">DNA-binding</keyword>
<dbReference type="Gene3D" id="1.10.10.60">
    <property type="entry name" value="Homeodomain-like"/>
    <property type="match status" value="1"/>
</dbReference>
<dbReference type="Gene3D" id="1.10.357.10">
    <property type="entry name" value="Tetracycline Repressor, domain 2"/>
    <property type="match status" value="1"/>
</dbReference>
<accession>A0ABX0M9H9</accession>
<dbReference type="InterPro" id="IPR009057">
    <property type="entry name" value="Homeodomain-like_sf"/>
</dbReference>
<dbReference type="Proteomes" id="UP000819052">
    <property type="component" value="Unassembled WGS sequence"/>
</dbReference>
<feature type="domain" description="HTH tetR-type" evidence="6">
    <location>
        <begin position="18"/>
        <end position="78"/>
    </location>
</feature>
<keyword evidence="2" id="KW-0805">Transcription regulation</keyword>
<name>A0ABX0M9H9_9BURK</name>
<dbReference type="Pfam" id="PF00440">
    <property type="entry name" value="TetR_N"/>
    <property type="match status" value="1"/>
</dbReference>
<keyword evidence="8" id="KW-1185">Reference proteome</keyword>
<sequence length="214" mass="21843">MMIAMKESQAKKTGRPLSFERGVALERAMHAFWRHGYETTSVAELTAAMGVTAPSLYAAFGDKKSLFLEALRLYAGEPAAIGAALDAAPSARAAVLAMLEGAAARFTGESTPPGCLLASATASGSAASAEVQAVVAGVRHDIATLVRRRIERDVALGLLAADTDAPALAQLAIGVIQGMSVLARDGLGRAALLGVAAQAMHAFRAGPAVLFADG</sequence>
<dbReference type="EMBL" id="VVIW01000008">
    <property type="protein sequence ID" value="NHZ41665.1"/>
    <property type="molecule type" value="Genomic_DNA"/>
</dbReference>
<keyword evidence="4" id="KW-0804">Transcription</keyword>
<organism evidence="7 8">
    <name type="scientific">Massilia aquatica</name>
    <dbReference type="NCBI Taxonomy" id="2609000"/>
    <lineage>
        <taxon>Bacteria</taxon>
        <taxon>Pseudomonadati</taxon>
        <taxon>Pseudomonadota</taxon>
        <taxon>Betaproteobacteria</taxon>
        <taxon>Burkholderiales</taxon>
        <taxon>Oxalobacteraceae</taxon>
        <taxon>Telluria group</taxon>
        <taxon>Massilia</taxon>
    </lineage>
</organism>
<gene>
    <name evidence="7" type="ORF">F1609_16070</name>
</gene>
<dbReference type="Pfam" id="PF16925">
    <property type="entry name" value="TetR_C_13"/>
    <property type="match status" value="1"/>
</dbReference>
<dbReference type="InterPro" id="IPR036271">
    <property type="entry name" value="Tet_transcr_reg_TetR-rel_C_sf"/>
</dbReference>
<dbReference type="PANTHER" id="PTHR47506:SF1">
    <property type="entry name" value="HTH-TYPE TRANSCRIPTIONAL REGULATOR YJDC"/>
    <property type="match status" value="1"/>
</dbReference>
<dbReference type="InterPro" id="IPR011075">
    <property type="entry name" value="TetR_C"/>
</dbReference>
<keyword evidence="1" id="KW-0678">Repressor</keyword>
<dbReference type="SUPFAM" id="SSF46689">
    <property type="entry name" value="Homeodomain-like"/>
    <property type="match status" value="1"/>
</dbReference>
<dbReference type="PANTHER" id="PTHR47506">
    <property type="entry name" value="TRANSCRIPTIONAL REGULATORY PROTEIN"/>
    <property type="match status" value="1"/>
</dbReference>
<evidence type="ECO:0000313" key="8">
    <source>
        <dbReference type="Proteomes" id="UP000819052"/>
    </source>
</evidence>
<evidence type="ECO:0000256" key="2">
    <source>
        <dbReference type="ARBA" id="ARBA00023015"/>
    </source>
</evidence>
<feature type="DNA-binding region" description="H-T-H motif" evidence="5">
    <location>
        <begin position="41"/>
        <end position="60"/>
    </location>
</feature>
<evidence type="ECO:0000256" key="3">
    <source>
        <dbReference type="ARBA" id="ARBA00023125"/>
    </source>
</evidence>
<evidence type="ECO:0000259" key="6">
    <source>
        <dbReference type="PROSITE" id="PS50977"/>
    </source>
</evidence>
<dbReference type="PROSITE" id="PS01081">
    <property type="entry name" value="HTH_TETR_1"/>
    <property type="match status" value="1"/>
</dbReference>
<proteinExistence type="predicted"/>
<dbReference type="PROSITE" id="PS50977">
    <property type="entry name" value="HTH_TETR_2"/>
    <property type="match status" value="1"/>
</dbReference>
<dbReference type="SUPFAM" id="SSF48498">
    <property type="entry name" value="Tetracyclin repressor-like, C-terminal domain"/>
    <property type="match status" value="1"/>
</dbReference>
<reference evidence="7 8" key="1">
    <citation type="submission" date="2019-09" db="EMBL/GenBank/DDBJ databases">
        <title>Taxonomy of Antarctic Massilia spp.: description of Massilia rubra sp. nov., Massilia aquatica sp. nov., Massilia mucilaginosa sp. nov., Massilia frigida sp. nov. isolated from streams, lakes and regoliths.</title>
        <authorList>
            <person name="Holochova P."/>
            <person name="Sedlacek I."/>
            <person name="Kralova S."/>
            <person name="Maslanova I."/>
            <person name="Busse H.-J."/>
            <person name="Stankova E."/>
            <person name="Vrbovska V."/>
            <person name="Kovarovic V."/>
            <person name="Bartak M."/>
            <person name="Svec P."/>
            <person name="Pantucek R."/>
        </authorList>
    </citation>
    <scope>NUCLEOTIDE SEQUENCE [LARGE SCALE GENOMIC DNA]</scope>
    <source>
        <strain evidence="7 8">CCM 8693</strain>
    </source>
</reference>
<comment type="caution">
    <text evidence="7">The sequence shown here is derived from an EMBL/GenBank/DDBJ whole genome shotgun (WGS) entry which is preliminary data.</text>
</comment>
<dbReference type="InterPro" id="IPR023772">
    <property type="entry name" value="DNA-bd_HTH_TetR-type_CS"/>
</dbReference>